<accession>E4YJJ2</accession>
<feature type="chain" id="PRO_5003194020" evidence="1">
    <location>
        <begin position="18"/>
        <end position="452"/>
    </location>
</feature>
<dbReference type="AlphaFoldDB" id="E4YJJ2"/>
<reference evidence="2" key="1">
    <citation type="journal article" date="2010" name="Science">
        <title>Plasticity of animal genome architecture unmasked by rapid evolution of a pelagic tunicate.</title>
        <authorList>
            <person name="Denoeud F."/>
            <person name="Henriet S."/>
            <person name="Mungpakdee S."/>
            <person name="Aury J.M."/>
            <person name="Da Silva C."/>
            <person name="Brinkmann H."/>
            <person name="Mikhaleva J."/>
            <person name="Olsen L.C."/>
            <person name="Jubin C."/>
            <person name="Canestro C."/>
            <person name="Bouquet J.M."/>
            <person name="Danks G."/>
            <person name="Poulain J."/>
            <person name="Campsteijn C."/>
            <person name="Adamski M."/>
            <person name="Cross I."/>
            <person name="Yadetie F."/>
            <person name="Muffato M."/>
            <person name="Louis A."/>
            <person name="Butcher S."/>
            <person name="Tsagkogeorga G."/>
            <person name="Konrad A."/>
            <person name="Singh S."/>
            <person name="Jensen M.F."/>
            <person name="Cong E.H."/>
            <person name="Eikeseth-Otteraa H."/>
            <person name="Noel B."/>
            <person name="Anthouard V."/>
            <person name="Porcel B.M."/>
            <person name="Kachouri-Lafond R."/>
            <person name="Nishino A."/>
            <person name="Ugolini M."/>
            <person name="Chourrout P."/>
            <person name="Nishida H."/>
            <person name="Aasland R."/>
            <person name="Huzurbazar S."/>
            <person name="Westhof E."/>
            <person name="Delsuc F."/>
            <person name="Lehrach H."/>
            <person name="Reinhardt R."/>
            <person name="Weissenbach J."/>
            <person name="Roy S.W."/>
            <person name="Artiguenave F."/>
            <person name="Postlethwait J.H."/>
            <person name="Manak J.R."/>
            <person name="Thompson E.M."/>
            <person name="Jaillon O."/>
            <person name="Du Pasquier L."/>
            <person name="Boudinot P."/>
            <person name="Liberles D.A."/>
            <person name="Volff J.N."/>
            <person name="Philippe H."/>
            <person name="Lenhard B."/>
            <person name="Roest Crollius H."/>
            <person name="Wincker P."/>
            <person name="Chourrout D."/>
        </authorList>
    </citation>
    <scope>NUCLEOTIDE SEQUENCE [LARGE SCALE GENOMIC DNA]</scope>
</reference>
<evidence type="ECO:0000256" key="1">
    <source>
        <dbReference type="SAM" id="SignalP"/>
    </source>
</evidence>
<name>E4YJJ2_OIKDI</name>
<sequence length="452" mass="51157">MLLLVLLSLIETGQVAALRFPPILFTTTIPPIFSQQQDDSLMNYVKNQDVNTFCKNSDSNGADLEDNDFVPIVPGIIRMLDENLNNLLMDRDFQALSLLDVSKIAKEFLAKFDTWCIELVHVPLPPDQYEGSSVNWDFSHGGVMKMLRSIGINPQVDRLIAMMNIFKDFMLSFGPLLETMKPGLEKRLKMMNFTELQNLPIPKDDDELSSSLCENQIVPFIQIFQKLLIPLLDDMTDAFRGNENLLSIGKMFQFYYRLFKEFLFHEKICKMAYNNALPMVVDVDGRMQRKMASDSESTTELTYITNTSCFVGEFVKTLPPSDEEEPLIDDMKRMIKMAVIMVKLAPKMVITMKSIIEIMGGIPNPNPYEEKSEIGYLIANISNVVLFAPDEVIEFFTSQLATELSLSIEMLDNDSCAETPSGLMGKELGISAHGKFLTLNIFVLLISLKIII</sequence>
<keyword evidence="1" id="KW-0732">Signal</keyword>
<dbReference type="Proteomes" id="UP000011014">
    <property type="component" value="Unassembled WGS sequence"/>
</dbReference>
<evidence type="ECO:0000313" key="2">
    <source>
        <dbReference type="EMBL" id="CBY35653.1"/>
    </source>
</evidence>
<organism evidence="2">
    <name type="scientific">Oikopleura dioica</name>
    <name type="common">Tunicate</name>
    <dbReference type="NCBI Taxonomy" id="34765"/>
    <lineage>
        <taxon>Eukaryota</taxon>
        <taxon>Metazoa</taxon>
        <taxon>Chordata</taxon>
        <taxon>Tunicata</taxon>
        <taxon>Appendicularia</taxon>
        <taxon>Copelata</taxon>
        <taxon>Oikopleuridae</taxon>
        <taxon>Oikopleura</taxon>
    </lineage>
</organism>
<gene>
    <name evidence="2" type="ORF">GSOID_T00027481001</name>
</gene>
<protein>
    <submittedName>
        <fullName evidence="2">Uncharacterized protein</fullName>
    </submittedName>
</protein>
<proteinExistence type="predicted"/>
<dbReference type="EMBL" id="FN654658">
    <property type="protein sequence ID" value="CBY35653.1"/>
    <property type="molecule type" value="Genomic_DNA"/>
</dbReference>
<feature type="signal peptide" evidence="1">
    <location>
        <begin position="1"/>
        <end position="17"/>
    </location>
</feature>